<dbReference type="Pfam" id="PF00462">
    <property type="entry name" value="Glutaredoxin"/>
    <property type="match status" value="1"/>
</dbReference>
<dbReference type="Proteomes" id="UP001500839">
    <property type="component" value="Unassembled WGS sequence"/>
</dbReference>
<dbReference type="InterPro" id="IPR036249">
    <property type="entry name" value="Thioredoxin-like_sf"/>
</dbReference>
<dbReference type="InterPro" id="IPR002109">
    <property type="entry name" value="Glutaredoxin"/>
</dbReference>
<evidence type="ECO:0000313" key="3">
    <source>
        <dbReference type="EMBL" id="GAA4825485.1"/>
    </source>
</evidence>
<dbReference type="Gene3D" id="3.40.30.10">
    <property type="entry name" value="Glutaredoxin"/>
    <property type="match status" value="1"/>
</dbReference>
<dbReference type="SUPFAM" id="SSF52833">
    <property type="entry name" value="Thioredoxin-like"/>
    <property type="match status" value="1"/>
</dbReference>
<proteinExistence type="predicted"/>
<evidence type="ECO:0000259" key="2">
    <source>
        <dbReference type="Pfam" id="PF00462"/>
    </source>
</evidence>
<dbReference type="EMBL" id="BAABKQ010000002">
    <property type="protein sequence ID" value="GAA4825485.1"/>
    <property type="molecule type" value="Genomic_DNA"/>
</dbReference>
<protein>
    <recommendedName>
        <fullName evidence="2">Glutaredoxin domain-containing protein</fullName>
    </recommendedName>
</protein>
<keyword evidence="4" id="KW-1185">Reference proteome</keyword>
<name>A0ABP9D5T1_9ACTN</name>
<reference evidence="4" key="1">
    <citation type="journal article" date="2019" name="Int. J. Syst. Evol. Microbiol.">
        <title>The Global Catalogue of Microorganisms (GCM) 10K type strain sequencing project: providing services to taxonomists for standard genome sequencing and annotation.</title>
        <authorList>
            <consortium name="The Broad Institute Genomics Platform"/>
            <consortium name="The Broad Institute Genome Sequencing Center for Infectious Disease"/>
            <person name="Wu L."/>
            <person name="Ma J."/>
        </authorList>
    </citation>
    <scope>NUCLEOTIDE SEQUENCE [LARGE SCALE GENOMIC DNA]</scope>
    <source>
        <strain evidence="4">JCM 18542</strain>
    </source>
</reference>
<dbReference type="CDD" id="cd02976">
    <property type="entry name" value="NrdH"/>
    <property type="match status" value="1"/>
</dbReference>
<gene>
    <name evidence="3" type="ORF">GCM10023353_38250</name>
</gene>
<feature type="compositionally biased region" description="Basic and acidic residues" evidence="1">
    <location>
        <begin position="1"/>
        <end position="21"/>
    </location>
</feature>
<accession>A0ABP9D5T1</accession>
<evidence type="ECO:0000313" key="4">
    <source>
        <dbReference type="Proteomes" id="UP001500839"/>
    </source>
</evidence>
<evidence type="ECO:0000256" key="1">
    <source>
        <dbReference type="SAM" id="MobiDB-lite"/>
    </source>
</evidence>
<comment type="caution">
    <text evidence="3">The sequence shown here is derived from an EMBL/GenBank/DDBJ whole genome shotgun (WGS) entry which is preliminary data.</text>
</comment>
<dbReference type="PROSITE" id="PS51354">
    <property type="entry name" value="GLUTAREDOXIN_2"/>
    <property type="match status" value="1"/>
</dbReference>
<feature type="region of interest" description="Disordered" evidence="1">
    <location>
        <begin position="1"/>
        <end position="56"/>
    </location>
</feature>
<organism evidence="3 4">
    <name type="scientific">Tomitella cavernea</name>
    <dbReference type="NCBI Taxonomy" id="1387982"/>
    <lineage>
        <taxon>Bacteria</taxon>
        <taxon>Bacillati</taxon>
        <taxon>Actinomycetota</taxon>
        <taxon>Actinomycetes</taxon>
        <taxon>Mycobacteriales</taxon>
        <taxon>Tomitella</taxon>
    </lineage>
</organism>
<feature type="domain" description="Glutaredoxin" evidence="2">
    <location>
        <begin position="114"/>
        <end position="168"/>
    </location>
</feature>
<sequence>MPAPRPTERGRGAHKQDEPPKPMDTLRLIDYNRVCRKGRNPTPPGEGIRPTPVPQEDTMRQITYTRTDTLTVTVPDHAADEDDLFNDLAGYEDAGQVTLHACVRDIISDDPIRVRVFTSRQCQSCRMTKMALERRLIPYTEEDITDDDEARAFVTDTLGHRQLPVVVIIEGPGRADDELIHWSGHRPDRIAQITR</sequence>